<dbReference type="InterPro" id="IPR010920">
    <property type="entry name" value="LSM_dom_sf"/>
</dbReference>
<keyword evidence="6 7" id="KW-0472">Membrane</keyword>
<dbReference type="InterPro" id="IPR023408">
    <property type="entry name" value="MscS_beta-dom_sf"/>
</dbReference>
<feature type="domain" description="Mechanosensitive ion channel transmembrane helices 2/3" evidence="9">
    <location>
        <begin position="329"/>
        <end position="369"/>
    </location>
</feature>
<dbReference type="Gene3D" id="2.30.30.60">
    <property type="match status" value="1"/>
</dbReference>
<evidence type="ECO:0000256" key="1">
    <source>
        <dbReference type="ARBA" id="ARBA00004651"/>
    </source>
</evidence>
<dbReference type="PANTHER" id="PTHR30566">
    <property type="entry name" value="YNAI-RELATED MECHANOSENSITIVE ION CHANNEL"/>
    <property type="match status" value="1"/>
</dbReference>
<evidence type="ECO:0000256" key="7">
    <source>
        <dbReference type="SAM" id="Phobius"/>
    </source>
</evidence>
<keyword evidence="5 7" id="KW-1133">Transmembrane helix</keyword>
<dbReference type="PANTHER" id="PTHR30566:SF5">
    <property type="entry name" value="MECHANOSENSITIVE ION CHANNEL PROTEIN 1, MITOCHONDRIAL-RELATED"/>
    <property type="match status" value="1"/>
</dbReference>
<feature type="domain" description="Mechanosensitive ion channel MscS" evidence="8">
    <location>
        <begin position="371"/>
        <end position="436"/>
    </location>
</feature>
<dbReference type="AlphaFoldDB" id="A0A1Y5HKI2"/>
<keyword evidence="3" id="KW-1003">Cell membrane</keyword>
<dbReference type="Proteomes" id="UP000227088">
    <property type="component" value="Unassembled WGS sequence"/>
</dbReference>
<evidence type="ECO:0000256" key="6">
    <source>
        <dbReference type="ARBA" id="ARBA00023136"/>
    </source>
</evidence>
<organism evidence="10 11">
    <name type="scientific">Oleispira antarctica</name>
    <dbReference type="NCBI Taxonomy" id="188908"/>
    <lineage>
        <taxon>Bacteria</taxon>
        <taxon>Pseudomonadati</taxon>
        <taxon>Pseudomonadota</taxon>
        <taxon>Gammaproteobacteria</taxon>
        <taxon>Oceanospirillales</taxon>
        <taxon>Oceanospirillaceae</taxon>
        <taxon>Oleispira</taxon>
    </lineage>
</organism>
<keyword evidence="4 7" id="KW-0812">Transmembrane</keyword>
<sequence length="504" mass="56743">MSLLSLRPISTLLTALTMLMCLLWSVNSHSTSQDFTLKEVAEMADRSEEITADYKSQADEIIKIQNTPLSVILAIGHAMDNKDIETAASYLDLRYLPAGISKEDAPILMKHLGVVWSQQHIIDLSSLSDQPEGHLNDGLPSYRDLLGTITLKDGSIPIYLQRVPDGEGNKVWKISNATVSKIPELWDELGYHPLAESISGYLPQFSILDMNNWQFVSLIIIVFSTWYFTAALRWLMLYLVSFSSRYKETMHKLIHRPIRMVLFFTLVQWAVGFLGLSINARVWIDSGTLGYLALAYLCLGIIEFCFAMYISRKTQSLNSIAILRPLVTTLKVIAVIIVALNWFDNAGYSISTILTSLGIGSLAIALAAQKTLENVFGAFTLFFARPIKPGDFCKFGTISGTVEEIGLRSTRIRKLDRSVVHVPNAVLSSGNLENFEEIDRRLFLRELRLRLDTSPEQVRLVLAELRELMQSHEKTLDIAARVRFETIERDAFLIVINVYLDTIS</sequence>
<name>A0A1Y5HKI2_OLEAN</name>
<dbReference type="InterPro" id="IPR011014">
    <property type="entry name" value="MscS_channel_TM-2"/>
</dbReference>
<feature type="non-terminal residue" evidence="10">
    <location>
        <position position="504"/>
    </location>
</feature>
<feature type="transmembrane region" description="Helical" evidence="7">
    <location>
        <begin position="322"/>
        <end position="342"/>
    </location>
</feature>
<comment type="subcellular location">
    <subcellularLocation>
        <location evidence="1">Cell membrane</location>
        <topology evidence="1">Multi-pass membrane protein</topology>
    </subcellularLocation>
</comment>
<feature type="transmembrane region" description="Helical" evidence="7">
    <location>
        <begin position="348"/>
        <end position="368"/>
    </location>
</feature>
<dbReference type="SUPFAM" id="SSF82861">
    <property type="entry name" value="Mechanosensitive channel protein MscS (YggB), transmembrane region"/>
    <property type="match status" value="1"/>
</dbReference>
<dbReference type="GO" id="GO:0005886">
    <property type="term" value="C:plasma membrane"/>
    <property type="evidence" value="ECO:0007669"/>
    <property type="project" value="UniProtKB-SubCell"/>
</dbReference>
<dbReference type="SUPFAM" id="SSF50182">
    <property type="entry name" value="Sm-like ribonucleoproteins"/>
    <property type="match status" value="1"/>
</dbReference>
<evidence type="ECO:0000256" key="5">
    <source>
        <dbReference type="ARBA" id="ARBA00022989"/>
    </source>
</evidence>
<dbReference type="EMBL" id="MABE01000666">
    <property type="protein sequence ID" value="OUS36233.1"/>
    <property type="molecule type" value="Genomic_DNA"/>
</dbReference>
<dbReference type="GO" id="GO:0008381">
    <property type="term" value="F:mechanosensitive monoatomic ion channel activity"/>
    <property type="evidence" value="ECO:0007669"/>
    <property type="project" value="UniProtKB-ARBA"/>
</dbReference>
<feature type="transmembrane region" description="Helical" evidence="7">
    <location>
        <begin position="290"/>
        <end position="310"/>
    </location>
</feature>
<reference evidence="11" key="1">
    <citation type="journal article" date="2017" name="Proc. Natl. Acad. Sci. U.S.A.">
        <title>Simulation of Deepwater Horizon oil plume reveals substrate specialization within a complex community of hydrocarbon degraders.</title>
        <authorList>
            <person name="Hu P."/>
            <person name="Dubinsky E.A."/>
            <person name="Probst A.J."/>
            <person name="Wang J."/>
            <person name="Sieber C.M.K."/>
            <person name="Tom L.M."/>
            <person name="Gardinali P."/>
            <person name="Banfield J.F."/>
            <person name="Atlas R.M."/>
            <person name="Andersen G.L."/>
        </authorList>
    </citation>
    <scope>NUCLEOTIDE SEQUENCE [LARGE SCALE GENOMIC DNA]</scope>
</reference>
<feature type="transmembrane region" description="Helical" evidence="7">
    <location>
        <begin position="213"/>
        <end position="240"/>
    </location>
</feature>
<comment type="similarity">
    <text evidence="2">Belongs to the MscS (TC 1.A.23) family.</text>
</comment>
<dbReference type="Pfam" id="PF21088">
    <property type="entry name" value="MS_channel_1st"/>
    <property type="match status" value="1"/>
</dbReference>
<evidence type="ECO:0000259" key="9">
    <source>
        <dbReference type="Pfam" id="PF21088"/>
    </source>
</evidence>
<dbReference type="InterPro" id="IPR049142">
    <property type="entry name" value="MS_channel_1st"/>
</dbReference>
<proteinExistence type="inferred from homology"/>
<accession>A0A1Y5HKI2</accession>
<evidence type="ECO:0000256" key="2">
    <source>
        <dbReference type="ARBA" id="ARBA00008017"/>
    </source>
</evidence>
<evidence type="ECO:0000256" key="3">
    <source>
        <dbReference type="ARBA" id="ARBA00022475"/>
    </source>
</evidence>
<evidence type="ECO:0000313" key="10">
    <source>
        <dbReference type="EMBL" id="OUS36233.1"/>
    </source>
</evidence>
<evidence type="ECO:0000259" key="8">
    <source>
        <dbReference type="Pfam" id="PF00924"/>
    </source>
</evidence>
<dbReference type="InterPro" id="IPR006686">
    <property type="entry name" value="MscS_channel_CS"/>
</dbReference>
<evidence type="ECO:0008006" key="12">
    <source>
        <dbReference type="Google" id="ProtNLM"/>
    </source>
</evidence>
<dbReference type="Pfam" id="PF00924">
    <property type="entry name" value="MS_channel_2nd"/>
    <property type="match status" value="1"/>
</dbReference>
<dbReference type="Gene3D" id="1.10.287.1260">
    <property type="match status" value="1"/>
</dbReference>
<comment type="caution">
    <text evidence="10">The sequence shown here is derived from an EMBL/GenBank/DDBJ whole genome shotgun (WGS) entry which is preliminary data.</text>
</comment>
<evidence type="ECO:0000256" key="4">
    <source>
        <dbReference type="ARBA" id="ARBA00022692"/>
    </source>
</evidence>
<dbReference type="PROSITE" id="PS01246">
    <property type="entry name" value="UPF0003"/>
    <property type="match status" value="1"/>
</dbReference>
<evidence type="ECO:0000313" key="11">
    <source>
        <dbReference type="Proteomes" id="UP000227088"/>
    </source>
</evidence>
<feature type="transmembrane region" description="Helical" evidence="7">
    <location>
        <begin position="261"/>
        <end position="284"/>
    </location>
</feature>
<gene>
    <name evidence="10" type="ORF">A9R00_11685</name>
</gene>
<protein>
    <recommendedName>
        <fullName evidence="12">Mechanosensitive ion channel protein MscS</fullName>
    </recommendedName>
</protein>
<dbReference type="InterPro" id="IPR006685">
    <property type="entry name" value="MscS_channel_2nd"/>
</dbReference>